<keyword evidence="2" id="KW-1185">Reference proteome</keyword>
<reference evidence="1" key="1">
    <citation type="submission" date="2022-10" db="EMBL/GenBank/DDBJ databases">
        <title>Novel sulphate-reducing endosymbionts in the free-living metamonad Anaeramoeba.</title>
        <authorList>
            <person name="Jerlstrom-Hultqvist J."/>
            <person name="Cepicka I."/>
            <person name="Gallot-Lavallee L."/>
            <person name="Salas-Leiva D."/>
            <person name="Curtis B.A."/>
            <person name="Zahonova K."/>
            <person name="Pipaliya S."/>
            <person name="Dacks J."/>
            <person name="Roger A.J."/>
        </authorList>
    </citation>
    <scope>NUCLEOTIDE SEQUENCE</scope>
    <source>
        <strain evidence="1">BMAN</strain>
    </source>
</reference>
<organism evidence="1 2">
    <name type="scientific">Anaeramoeba ignava</name>
    <name type="common">Anaerobic marine amoeba</name>
    <dbReference type="NCBI Taxonomy" id="1746090"/>
    <lineage>
        <taxon>Eukaryota</taxon>
        <taxon>Metamonada</taxon>
        <taxon>Anaeramoebidae</taxon>
        <taxon>Anaeramoeba</taxon>
    </lineage>
</organism>
<gene>
    <name evidence="1" type="ORF">M0811_03950</name>
</gene>
<protein>
    <submittedName>
        <fullName evidence="1">Uncharacterized protein</fullName>
    </submittedName>
</protein>
<evidence type="ECO:0000313" key="2">
    <source>
        <dbReference type="Proteomes" id="UP001149090"/>
    </source>
</evidence>
<comment type="caution">
    <text evidence="1">The sequence shown here is derived from an EMBL/GenBank/DDBJ whole genome shotgun (WGS) entry which is preliminary data.</text>
</comment>
<accession>A0A9Q0LTG4</accession>
<dbReference type="Proteomes" id="UP001149090">
    <property type="component" value="Unassembled WGS sequence"/>
</dbReference>
<proteinExistence type="predicted"/>
<evidence type="ECO:0000313" key="1">
    <source>
        <dbReference type="EMBL" id="KAJ5079641.1"/>
    </source>
</evidence>
<sequence length="490" mass="57809">MYGLKREFFIVAIARESVESALQQFIDSSNLFLSSKDINILISNGYGNSLVNFRNGYLLSFLKINKQIELIINAGKKAIDINYLLLTEKLPFASKKILSVCIRKIQPTEKIRELLLVKKDIIPNKNTEDFKQYVYEMKTLEIYISCLLLLLNKYRISQQNNQNQEQQKIQNLLKNTLRDYFGIYRTSIIIQRCIDTNNHDLLSLIHHQNGNYNLALQFIFLGFENELLKNEINAIAYDKLLSQIFNLINSVLDPEKSKINEKTRSKIITNLISKTLLFWKKMGFPFEEIEKFILEKNSKMMDYLDIESKQVMSSFSSNFLIFVLKQKMLRILDNYKQENTKNNSEIKDILNKIEVNISSNVEKKESRSFISFLMEQNELFLKLICLAHFDPENLMEIKKQEKENIRNDNQLIMFNCEHSYPKSSFYSTLLKEFYERITDFPFSLNYTTKLILDCFSNQKFQFACPVCVFNFIQEQILSKNPKIKIQKWNV</sequence>
<dbReference type="EMBL" id="JAPDFW010000022">
    <property type="protein sequence ID" value="KAJ5079641.1"/>
    <property type="molecule type" value="Genomic_DNA"/>
</dbReference>
<name>A0A9Q0LTG4_ANAIG</name>
<dbReference type="AlphaFoldDB" id="A0A9Q0LTG4"/>